<keyword evidence="4" id="KW-0863">Zinc-finger</keyword>
<evidence type="ECO:0000256" key="10">
    <source>
        <dbReference type="SAM" id="MobiDB-lite"/>
    </source>
</evidence>
<dbReference type="SUPFAM" id="SSF57667">
    <property type="entry name" value="beta-beta-alpha zinc fingers"/>
    <property type="match status" value="3"/>
</dbReference>
<dbReference type="PANTHER" id="PTHR24376:SF216">
    <property type="entry name" value="ZINC FINGER PROTEIN 420-LIKE"/>
    <property type="match status" value="1"/>
</dbReference>
<feature type="region of interest" description="Disordered" evidence="10">
    <location>
        <begin position="137"/>
        <end position="159"/>
    </location>
</feature>
<evidence type="ECO:0000256" key="8">
    <source>
        <dbReference type="ARBA" id="ARBA00023163"/>
    </source>
</evidence>
<keyword evidence="7" id="KW-0238">DNA-binding</keyword>
<reference evidence="12" key="2">
    <citation type="submission" date="2023-11" db="UniProtKB">
        <authorList>
            <consortium name="WormBaseParasite"/>
        </authorList>
    </citation>
    <scope>IDENTIFICATION</scope>
</reference>
<dbReference type="PROSITE" id="PS00028">
    <property type="entry name" value="ZINC_FINGER_C2H2_1"/>
    <property type="match status" value="6"/>
</dbReference>
<evidence type="ECO:0000256" key="1">
    <source>
        <dbReference type="ARBA" id="ARBA00004123"/>
    </source>
</evidence>
<evidence type="ECO:0000313" key="12">
    <source>
        <dbReference type="WBParaSite" id="TREG1_47320.1"/>
    </source>
</evidence>
<accession>A0A183VR09</accession>
<evidence type="ECO:0000256" key="9">
    <source>
        <dbReference type="ARBA" id="ARBA00023242"/>
    </source>
</evidence>
<dbReference type="Pfam" id="PF13912">
    <property type="entry name" value="zf-C2H2_6"/>
    <property type="match status" value="1"/>
</dbReference>
<keyword evidence="6" id="KW-0805">Transcription regulation</keyword>
<dbReference type="AlphaFoldDB" id="A0A183VR09"/>
<sequence>MTTSLGNFSIDRLIDHSQLTISSHSRPPRNSTGQNEINLNSICSKDDNLTLKTTSLLMRSEQCTDQNSFLSDQVQNSTIKVDGMIDIINEGDNNSEINFIERRQNCQSDRKQQFHELQYSDINIVPNDNMKVMDKHSTKSIDSSITKNTESSNDDDSMTVEVTAEDTSEVGDVKINSENSMSDNANTNKTYTCPECGKVFTAHYNLTRHMPIHTGARPFICKVCNKGFRQASTLCRHKIIHTSEKPHICWVCGKAFNRSSTLNTHSRIHQGYKPFTCEICGKGFHQKGNYKNHKLTHSAEKQYKCHICHKAFHQIYNLSFHMHTHQAQKPYICTICDKGFCRNFDLKKHIRKLHPNIDGQSKSSEEDTVNAFIDKYPNSNNMNSNFTSIPINNYYPQYNEGKKTQKTRHTTYVNDSYTCDTPSVECGTMKSVTKSLSSTKSTVPPIVQPSQQQETTVNTRSTGRRNAMNHFNHYDGKTNHLLDSMKKHLSSSALNSNTVSIRNKVDSLTGNEFNIQLLNDLFYQSVNHNSEQPSPPTPQEQHQFTEARTSCEFLMEYLRNLYPEPQFKNIFEKTIQKQPFPLTNKIHPCTDFLTSITPSMSSTSCCPPVFPSDLSPSSGNSFPFASKIGQMKMELSDHSYNQYSNSLQSDDYSNQVTTNLLSPPTSFVSSRNLRNSQINPVQQSTDLKTLNPSSNISVSSDLISPQHLSSVNPEIFQKFMLQAYLSLNKQQM</sequence>
<dbReference type="GO" id="GO:0008270">
    <property type="term" value="F:zinc ion binding"/>
    <property type="evidence" value="ECO:0007669"/>
    <property type="project" value="UniProtKB-KW"/>
</dbReference>
<dbReference type="SMART" id="SM00355">
    <property type="entry name" value="ZnF_C2H2"/>
    <property type="match status" value="6"/>
</dbReference>
<keyword evidence="9" id="KW-0539">Nucleus</keyword>
<dbReference type="InterPro" id="IPR013087">
    <property type="entry name" value="Znf_C2H2_type"/>
</dbReference>
<comment type="subcellular location">
    <subcellularLocation>
        <location evidence="1">Nucleus</location>
    </subcellularLocation>
</comment>
<dbReference type="InterPro" id="IPR036236">
    <property type="entry name" value="Znf_C2H2_sf"/>
</dbReference>
<keyword evidence="2" id="KW-0479">Metal-binding</keyword>
<keyword evidence="11" id="KW-1185">Reference proteome</keyword>
<dbReference type="GO" id="GO:0000978">
    <property type="term" value="F:RNA polymerase II cis-regulatory region sequence-specific DNA binding"/>
    <property type="evidence" value="ECO:0007669"/>
    <property type="project" value="TreeGrafter"/>
</dbReference>
<dbReference type="Proteomes" id="UP000050795">
    <property type="component" value="Unassembled WGS sequence"/>
</dbReference>
<name>A0A183VR09_TRIRE</name>
<dbReference type="FunFam" id="3.30.160.60:FF:000030">
    <property type="entry name" value="Zinc finger protein 628"/>
    <property type="match status" value="1"/>
</dbReference>
<feature type="region of interest" description="Disordered" evidence="10">
    <location>
        <begin position="439"/>
        <end position="460"/>
    </location>
</feature>
<dbReference type="WBParaSite" id="TREG1_47320.1">
    <property type="protein sequence ID" value="TREG1_47320.1"/>
    <property type="gene ID" value="TREG1_47320"/>
</dbReference>
<dbReference type="Gene3D" id="3.30.160.60">
    <property type="entry name" value="Classic Zinc Finger"/>
    <property type="match status" value="6"/>
</dbReference>
<keyword evidence="5" id="KW-0862">Zinc</keyword>
<dbReference type="PROSITE" id="PS50157">
    <property type="entry name" value="ZINC_FINGER_C2H2_2"/>
    <property type="match status" value="6"/>
</dbReference>
<keyword evidence="3" id="KW-0677">Repeat</keyword>
<keyword evidence="8" id="KW-0804">Transcription</keyword>
<feature type="compositionally biased region" description="Polar residues" evidence="10">
    <location>
        <begin position="140"/>
        <end position="151"/>
    </location>
</feature>
<evidence type="ECO:0000313" key="11">
    <source>
        <dbReference type="Proteomes" id="UP000050795"/>
    </source>
</evidence>
<organism evidence="11 12">
    <name type="scientific">Trichobilharzia regenti</name>
    <name type="common">Nasal bird schistosome</name>
    <dbReference type="NCBI Taxonomy" id="157069"/>
    <lineage>
        <taxon>Eukaryota</taxon>
        <taxon>Metazoa</taxon>
        <taxon>Spiralia</taxon>
        <taxon>Lophotrochozoa</taxon>
        <taxon>Platyhelminthes</taxon>
        <taxon>Trematoda</taxon>
        <taxon>Digenea</taxon>
        <taxon>Strigeidida</taxon>
        <taxon>Schistosomatoidea</taxon>
        <taxon>Schistosomatidae</taxon>
        <taxon>Trichobilharzia</taxon>
    </lineage>
</organism>
<reference evidence="11" key="1">
    <citation type="submission" date="2022-06" db="EMBL/GenBank/DDBJ databases">
        <authorList>
            <person name="Berger JAMES D."/>
            <person name="Berger JAMES D."/>
        </authorList>
    </citation>
    <scope>NUCLEOTIDE SEQUENCE [LARGE SCALE GENOMIC DNA]</scope>
</reference>
<proteinExistence type="predicted"/>
<feature type="compositionally biased region" description="Polar residues" evidence="10">
    <location>
        <begin position="448"/>
        <end position="460"/>
    </location>
</feature>
<evidence type="ECO:0000256" key="7">
    <source>
        <dbReference type="ARBA" id="ARBA00023125"/>
    </source>
</evidence>
<dbReference type="GO" id="GO:0005634">
    <property type="term" value="C:nucleus"/>
    <property type="evidence" value="ECO:0007669"/>
    <property type="project" value="UniProtKB-SubCell"/>
</dbReference>
<evidence type="ECO:0000256" key="6">
    <source>
        <dbReference type="ARBA" id="ARBA00023015"/>
    </source>
</evidence>
<evidence type="ECO:0000256" key="2">
    <source>
        <dbReference type="ARBA" id="ARBA00022723"/>
    </source>
</evidence>
<dbReference type="FunFam" id="3.30.160.60:FF:000100">
    <property type="entry name" value="Zinc finger 45-like"/>
    <property type="match status" value="1"/>
</dbReference>
<evidence type="ECO:0000256" key="4">
    <source>
        <dbReference type="ARBA" id="ARBA00022771"/>
    </source>
</evidence>
<dbReference type="Pfam" id="PF00096">
    <property type="entry name" value="zf-C2H2"/>
    <property type="match status" value="5"/>
</dbReference>
<dbReference type="FunFam" id="3.30.160.60:FF:000164">
    <property type="entry name" value="Fez family zinc finger protein 2"/>
    <property type="match status" value="1"/>
</dbReference>
<dbReference type="FunFam" id="3.30.160.60:FF:000194">
    <property type="entry name" value="Fez family zinc finger protein 2"/>
    <property type="match status" value="1"/>
</dbReference>
<protein>
    <submittedName>
        <fullName evidence="12">Fez family zinc finger protein 2</fullName>
    </submittedName>
</protein>
<dbReference type="GO" id="GO:0001228">
    <property type="term" value="F:DNA-binding transcription activator activity, RNA polymerase II-specific"/>
    <property type="evidence" value="ECO:0007669"/>
    <property type="project" value="TreeGrafter"/>
</dbReference>
<dbReference type="FunFam" id="3.30.160.60:FF:000251">
    <property type="entry name" value="FEZ family zinc finger 2"/>
    <property type="match status" value="1"/>
</dbReference>
<evidence type="ECO:0000256" key="3">
    <source>
        <dbReference type="ARBA" id="ARBA00022737"/>
    </source>
</evidence>
<dbReference type="FunFam" id="3.30.160.60:FF:000227">
    <property type="entry name" value="fez family zinc finger protein 1"/>
    <property type="match status" value="1"/>
</dbReference>
<evidence type="ECO:0000256" key="5">
    <source>
        <dbReference type="ARBA" id="ARBA00022833"/>
    </source>
</evidence>
<dbReference type="OrthoDB" id="5062908at2759"/>
<dbReference type="PANTHER" id="PTHR24376">
    <property type="entry name" value="ZINC FINGER PROTEIN"/>
    <property type="match status" value="1"/>
</dbReference>